<dbReference type="EMBL" id="JADHEC010000004">
    <property type="protein sequence ID" value="MBF2707519.1"/>
    <property type="molecule type" value="Genomic_DNA"/>
</dbReference>
<protein>
    <submittedName>
        <fullName evidence="1">Uncharacterized protein</fullName>
    </submittedName>
</protein>
<dbReference type="RefSeq" id="WP_194310786.1">
    <property type="nucleotide sequence ID" value="NZ_JADHEC010000004.1"/>
</dbReference>
<keyword evidence="2" id="KW-1185">Reference proteome</keyword>
<organism evidence="1 2">
    <name type="scientific">Flavobacterium soyangense</name>
    <dbReference type="NCBI Taxonomy" id="2023265"/>
    <lineage>
        <taxon>Bacteria</taxon>
        <taxon>Pseudomonadati</taxon>
        <taxon>Bacteroidota</taxon>
        <taxon>Flavobacteriia</taxon>
        <taxon>Flavobacteriales</taxon>
        <taxon>Flavobacteriaceae</taxon>
        <taxon>Flavobacterium</taxon>
    </lineage>
</organism>
<dbReference type="Proteomes" id="UP000646211">
    <property type="component" value="Unassembled WGS sequence"/>
</dbReference>
<evidence type="ECO:0000313" key="1">
    <source>
        <dbReference type="EMBL" id="MBF2707519.1"/>
    </source>
</evidence>
<evidence type="ECO:0000313" key="2">
    <source>
        <dbReference type="Proteomes" id="UP000646211"/>
    </source>
</evidence>
<proteinExistence type="predicted"/>
<reference evidence="1" key="1">
    <citation type="submission" date="2020-11" db="EMBL/GenBank/DDBJ databases">
        <title>Genome of Flavobacterium soyangense.</title>
        <authorList>
            <person name="Liu Q."/>
            <person name="Xin Y.-H."/>
        </authorList>
    </citation>
    <scope>NUCLEOTIDE SEQUENCE</scope>
    <source>
        <strain evidence="1">CGMCC 1.13493</strain>
    </source>
</reference>
<name>A0A930UB28_9FLAO</name>
<comment type="caution">
    <text evidence="1">The sequence shown here is derived from an EMBL/GenBank/DDBJ whole genome shotgun (WGS) entry which is preliminary data.</text>
</comment>
<accession>A0A930UB28</accession>
<sequence length="79" mass="8568">MAKAKEVATASQADAIAKTVSDYFDQVGSKDEVYSTADGNVFENFGFAQNHATTLEDKNVTPHTKATAIEVIDEEEVKE</sequence>
<gene>
    <name evidence="1" type="ORF">IR213_02765</name>
</gene>
<dbReference type="AlphaFoldDB" id="A0A930UB28"/>